<proteinExistence type="predicted"/>
<dbReference type="Proteomes" id="UP000831817">
    <property type="component" value="Chromosome"/>
</dbReference>
<evidence type="ECO:0000313" key="3">
    <source>
        <dbReference type="Proteomes" id="UP000831817"/>
    </source>
</evidence>
<protein>
    <submittedName>
        <fullName evidence="2">Uncharacterized protein</fullName>
    </submittedName>
</protein>
<gene>
    <name evidence="2" type="ORF">MTTB_10120</name>
</gene>
<keyword evidence="1" id="KW-0812">Transmembrane</keyword>
<evidence type="ECO:0000313" key="2">
    <source>
        <dbReference type="EMBL" id="BDH79633.1"/>
    </source>
</evidence>
<reference evidence="2 3" key="1">
    <citation type="submission" date="2022-04" db="EMBL/GenBank/DDBJ databases">
        <title>Complete genome of Methanothermobacter tenebrarum strain RMAS.</title>
        <authorList>
            <person name="Nakamura K."/>
            <person name="Oshima K."/>
            <person name="Hattori M."/>
            <person name="Kamagata Y."/>
            <person name="Takamizawa K."/>
        </authorList>
    </citation>
    <scope>NUCLEOTIDE SEQUENCE [LARGE SCALE GENOMIC DNA]</scope>
    <source>
        <strain evidence="2 3">RMAS</strain>
    </source>
</reference>
<dbReference type="RefSeq" id="WP_248563977.1">
    <property type="nucleotide sequence ID" value="NZ_AP025698.1"/>
</dbReference>
<dbReference type="EMBL" id="AP025698">
    <property type="protein sequence ID" value="BDH79633.1"/>
    <property type="molecule type" value="Genomic_DNA"/>
</dbReference>
<name>A0ABN6PCL6_9EURY</name>
<evidence type="ECO:0000256" key="1">
    <source>
        <dbReference type="SAM" id="Phobius"/>
    </source>
</evidence>
<dbReference type="GeneID" id="71965532"/>
<keyword evidence="1" id="KW-1133">Transmembrane helix</keyword>
<organism evidence="2 3">
    <name type="scientific">Methanothermobacter tenebrarum</name>
    <dbReference type="NCBI Taxonomy" id="680118"/>
    <lineage>
        <taxon>Archaea</taxon>
        <taxon>Methanobacteriati</taxon>
        <taxon>Methanobacteriota</taxon>
        <taxon>Methanomada group</taxon>
        <taxon>Methanobacteria</taxon>
        <taxon>Methanobacteriales</taxon>
        <taxon>Methanobacteriaceae</taxon>
        <taxon>Methanothermobacter</taxon>
    </lineage>
</organism>
<keyword evidence="3" id="KW-1185">Reference proteome</keyword>
<accession>A0ABN6PCL6</accession>
<sequence>MNPGKLGRIFIILMIALIAYGSASAIVLFAEVPRIEAPQIIKTPEEKMNIIGDPTFQPVWLQKRAIPVTNNTTIIQNETNQTKETNRSRQ</sequence>
<keyword evidence="1" id="KW-0472">Membrane</keyword>
<feature type="transmembrane region" description="Helical" evidence="1">
    <location>
        <begin position="6"/>
        <end position="30"/>
    </location>
</feature>